<organism evidence="3 4">
    <name type="scientific">Haematococcus lacustris</name>
    <name type="common">Green alga</name>
    <name type="synonym">Haematococcus pluvialis</name>
    <dbReference type="NCBI Taxonomy" id="44745"/>
    <lineage>
        <taxon>Eukaryota</taxon>
        <taxon>Viridiplantae</taxon>
        <taxon>Chlorophyta</taxon>
        <taxon>core chlorophytes</taxon>
        <taxon>Chlorophyceae</taxon>
        <taxon>CS clade</taxon>
        <taxon>Chlamydomonadales</taxon>
        <taxon>Haematococcaceae</taxon>
        <taxon>Haematococcus</taxon>
    </lineage>
</organism>
<evidence type="ECO:0000313" key="3">
    <source>
        <dbReference type="EMBL" id="GFH15140.1"/>
    </source>
</evidence>
<feature type="non-terminal residue" evidence="3">
    <location>
        <position position="82"/>
    </location>
</feature>
<protein>
    <submittedName>
        <fullName evidence="3">ClpB chaperone, Hsp100 family</fullName>
    </submittedName>
</protein>
<evidence type="ECO:0000256" key="1">
    <source>
        <dbReference type="PROSITE-ProRule" id="PRU01251"/>
    </source>
</evidence>
<gene>
    <name evidence="3" type="ORF">HaLaN_11311</name>
</gene>
<dbReference type="SUPFAM" id="SSF81923">
    <property type="entry name" value="Double Clp-N motif"/>
    <property type="match status" value="1"/>
</dbReference>
<accession>A0A699YZZ4</accession>
<proteinExistence type="predicted"/>
<reference evidence="3 4" key="1">
    <citation type="submission" date="2020-02" db="EMBL/GenBank/DDBJ databases">
        <title>Draft genome sequence of Haematococcus lacustris strain NIES-144.</title>
        <authorList>
            <person name="Morimoto D."/>
            <person name="Nakagawa S."/>
            <person name="Yoshida T."/>
            <person name="Sawayama S."/>
        </authorList>
    </citation>
    <scope>NUCLEOTIDE SEQUENCE [LARGE SCALE GENOMIC DNA]</scope>
    <source>
        <strain evidence="3 4">NIES-144</strain>
    </source>
</reference>
<sequence length="82" mass="8596">CVLKAFGEQAWRSVCRVLRAKLAKLPKVSPAPEDLSPSKDAAKAFDAAAKGQKEKGDAYLSVDQLLLGVLSVPEVAACLGEA</sequence>
<feature type="non-terminal residue" evidence="3">
    <location>
        <position position="1"/>
    </location>
</feature>
<dbReference type="InterPro" id="IPR036628">
    <property type="entry name" value="Clp_N_dom_sf"/>
</dbReference>
<feature type="domain" description="Clp R" evidence="2">
    <location>
        <begin position="1"/>
        <end position="82"/>
    </location>
</feature>
<dbReference type="AlphaFoldDB" id="A0A699YZZ4"/>
<keyword evidence="1" id="KW-0677">Repeat</keyword>
<evidence type="ECO:0000313" key="4">
    <source>
        <dbReference type="Proteomes" id="UP000485058"/>
    </source>
</evidence>
<evidence type="ECO:0000259" key="2">
    <source>
        <dbReference type="PROSITE" id="PS51903"/>
    </source>
</evidence>
<name>A0A699YZZ4_HAELA</name>
<dbReference type="Gene3D" id="1.10.1780.10">
    <property type="entry name" value="Clp, N-terminal domain"/>
    <property type="match status" value="1"/>
</dbReference>
<dbReference type="Proteomes" id="UP000485058">
    <property type="component" value="Unassembled WGS sequence"/>
</dbReference>
<keyword evidence="4" id="KW-1185">Reference proteome</keyword>
<dbReference type="PROSITE" id="PS51903">
    <property type="entry name" value="CLP_R"/>
    <property type="match status" value="1"/>
</dbReference>
<dbReference type="InterPro" id="IPR004176">
    <property type="entry name" value="Clp_R_N"/>
</dbReference>
<comment type="caution">
    <text evidence="3">The sequence shown here is derived from an EMBL/GenBank/DDBJ whole genome shotgun (WGS) entry which is preliminary data.</text>
</comment>
<dbReference type="Pfam" id="PF02861">
    <property type="entry name" value="Clp_N"/>
    <property type="match status" value="1"/>
</dbReference>
<dbReference type="EMBL" id="BLLF01000811">
    <property type="protein sequence ID" value="GFH15140.1"/>
    <property type="molecule type" value="Genomic_DNA"/>
</dbReference>